<evidence type="ECO:0000259" key="7">
    <source>
        <dbReference type="PROSITE" id="PS50112"/>
    </source>
</evidence>
<feature type="compositionally biased region" description="Gly residues" evidence="6">
    <location>
        <begin position="1"/>
        <end position="11"/>
    </location>
</feature>
<evidence type="ECO:0000256" key="3">
    <source>
        <dbReference type="ARBA" id="ARBA00023125"/>
    </source>
</evidence>
<dbReference type="CDD" id="cd00130">
    <property type="entry name" value="PAS"/>
    <property type="match status" value="2"/>
</dbReference>
<evidence type="ECO:0000256" key="1">
    <source>
        <dbReference type="ARBA" id="ARBA00022737"/>
    </source>
</evidence>
<organism evidence="9">
    <name type="scientific">Ceratitis capitata</name>
    <name type="common">Mediterranean fruit fly</name>
    <name type="synonym">Tephritis capitata</name>
    <dbReference type="NCBI Taxonomy" id="7213"/>
    <lineage>
        <taxon>Eukaryota</taxon>
        <taxon>Metazoa</taxon>
        <taxon>Ecdysozoa</taxon>
        <taxon>Arthropoda</taxon>
        <taxon>Hexapoda</taxon>
        <taxon>Insecta</taxon>
        <taxon>Pterygota</taxon>
        <taxon>Neoptera</taxon>
        <taxon>Endopterygota</taxon>
        <taxon>Diptera</taxon>
        <taxon>Brachycera</taxon>
        <taxon>Muscomorpha</taxon>
        <taxon>Tephritoidea</taxon>
        <taxon>Tephritidae</taxon>
        <taxon>Ceratitis</taxon>
        <taxon>Ceratitis</taxon>
    </lineage>
</organism>
<name>W8C533_CERCA</name>
<dbReference type="GO" id="GO:0005737">
    <property type="term" value="C:cytoplasm"/>
    <property type="evidence" value="ECO:0007669"/>
    <property type="project" value="InterPro"/>
</dbReference>
<dbReference type="Pfam" id="PF00010">
    <property type="entry name" value="HLH"/>
    <property type="match status" value="1"/>
</dbReference>
<dbReference type="Pfam" id="PF14598">
    <property type="entry name" value="PAS_11"/>
    <property type="match status" value="1"/>
</dbReference>
<evidence type="ECO:0000256" key="4">
    <source>
        <dbReference type="ARBA" id="ARBA00023163"/>
    </source>
</evidence>
<evidence type="ECO:0000313" key="9">
    <source>
        <dbReference type="EMBL" id="JAB97319.1"/>
    </source>
</evidence>
<dbReference type="SMART" id="SM00353">
    <property type="entry name" value="HLH"/>
    <property type="match status" value="1"/>
</dbReference>
<dbReference type="PROSITE" id="PS50112">
    <property type="entry name" value="PAS"/>
    <property type="match status" value="1"/>
</dbReference>
<dbReference type="GO" id="GO:0046983">
    <property type="term" value="F:protein dimerization activity"/>
    <property type="evidence" value="ECO:0007669"/>
    <property type="project" value="InterPro"/>
</dbReference>
<dbReference type="InterPro" id="IPR011598">
    <property type="entry name" value="bHLH_dom"/>
</dbReference>
<dbReference type="SMART" id="SM00091">
    <property type="entry name" value="PAS"/>
    <property type="match status" value="2"/>
</dbReference>
<dbReference type="SUPFAM" id="SSF55785">
    <property type="entry name" value="PYP-like sensor domain (PAS domain)"/>
    <property type="match status" value="2"/>
</dbReference>
<evidence type="ECO:0000259" key="8">
    <source>
        <dbReference type="PROSITE" id="PS50888"/>
    </source>
</evidence>
<dbReference type="PRINTS" id="PR00785">
    <property type="entry name" value="NCTRNSLOCATR"/>
</dbReference>
<keyword evidence="2" id="KW-0805">Transcription regulation</keyword>
<evidence type="ECO:0000256" key="6">
    <source>
        <dbReference type="SAM" id="MobiDB-lite"/>
    </source>
</evidence>
<dbReference type="AlphaFoldDB" id="W8C533"/>
<dbReference type="PANTHER" id="PTHR23042">
    <property type="entry name" value="CIRCADIAN PROTEIN CLOCK/ARNT/BMAL/PAS"/>
    <property type="match status" value="1"/>
</dbReference>
<dbReference type="InterPro" id="IPR036638">
    <property type="entry name" value="HLH_DNA-bd_sf"/>
</dbReference>
<evidence type="ECO:0000256" key="5">
    <source>
        <dbReference type="ARBA" id="ARBA00023242"/>
    </source>
</evidence>
<dbReference type="EMBL" id="GAMC01009236">
    <property type="protein sequence ID" value="JAB97319.1"/>
    <property type="molecule type" value="mRNA"/>
</dbReference>
<dbReference type="GO" id="GO:0003677">
    <property type="term" value="F:DNA binding"/>
    <property type="evidence" value="ECO:0007669"/>
    <property type="project" value="UniProtKB-KW"/>
</dbReference>
<gene>
    <name evidence="9" type="primary">CLOCK</name>
</gene>
<dbReference type="InterPro" id="IPR000014">
    <property type="entry name" value="PAS"/>
</dbReference>
<dbReference type="GO" id="GO:0045944">
    <property type="term" value="P:positive regulation of transcription by RNA polymerase II"/>
    <property type="evidence" value="ECO:0007669"/>
    <property type="project" value="UniProtKB-ARBA"/>
</dbReference>
<feature type="domain" description="BHLH" evidence="8">
    <location>
        <begin position="13"/>
        <end position="66"/>
    </location>
</feature>
<feature type="compositionally biased region" description="Basic and acidic residues" evidence="6">
    <location>
        <begin position="13"/>
        <end position="24"/>
    </location>
</feature>
<keyword evidence="5" id="KW-0539">Nucleus</keyword>
<dbReference type="PROSITE" id="PS50888">
    <property type="entry name" value="BHLH"/>
    <property type="match status" value="1"/>
</dbReference>
<accession>W8C533</accession>
<dbReference type="InterPro" id="IPR001067">
    <property type="entry name" value="Nuc_translocat"/>
</dbReference>
<dbReference type="OrthoDB" id="5984255at2759"/>
<feature type="domain" description="PAS" evidence="7">
    <location>
        <begin position="88"/>
        <end position="160"/>
    </location>
</feature>
<dbReference type="InterPro" id="IPR035965">
    <property type="entry name" value="PAS-like_dom_sf"/>
</dbReference>
<sequence>MAGAEGEGGGSHSSREARNLAEKHRRDKQNAYIQELASMVPHVADSTRRLDKTGILRCAAHGLRVQYIFGKSVWRKQKVSKICDDPDFANALTHILDSFFVAITAHGQIVVISSTVEKILGHCQTDLYGQNILSITHPDDHAAMLENLIPRDMEALFRNSNEYNMQQTSPNNDEQANFNTTSRQTTEPFFRDSAGNNNNNTTQNDAYLNDIDERLRNDKRTFLVRLARAGTRSEANRKYELMRFDGCYRRSDFSCSSGTFPIVSQLIRRTRNNGNGTNGGVHMLQHDVIAQAARHGISGNDVVFVAMARIIRTPKIANVLFCESTNGRLEYKTRHLIDGRIIDCDQRIGLVAGYMKDEVYNLSPFTFIHEEDVRWVIIALRRMYDNNMAHGESFYRLVTRNGNYIYLHSKGYYDYVGGKRDIYSFVCVNTLLSEEEGRYYIDMMKKSFSTIVQNKIADTTSATSDTCSTPERDYALDVPACSNAEQLERIVLYLVDNLQTRHNNRNGTGCGEDTGTQADNERTGTPLLSLVAPEPASVKTTIAISVAVVKTATKNRHLNMRNMRRQFELQSPSSVYSNSDVTMSPCSYSSDDGHDAIGSPLNMHPSTSAAAAAAASRAAAEAASTSASATVNVQRPSVLQLNTQAVTSRQAATLVELPQHIAQTPVTPQGTSSVLEQRLTAPTTATNATNRLAYASNGESDSLHQQQQQQEQEANKLNIKF</sequence>
<feature type="region of interest" description="Disordered" evidence="6">
    <location>
        <begin position="697"/>
        <end position="721"/>
    </location>
</feature>
<keyword evidence="1" id="KW-0677">Repeat</keyword>
<keyword evidence="4" id="KW-0804">Transcription</keyword>
<dbReference type="GO" id="GO:0005667">
    <property type="term" value="C:transcription regulator complex"/>
    <property type="evidence" value="ECO:0007669"/>
    <property type="project" value="InterPro"/>
</dbReference>
<dbReference type="CDD" id="cd11391">
    <property type="entry name" value="bHLH_PAS"/>
    <property type="match status" value="1"/>
</dbReference>
<reference evidence="9" key="2">
    <citation type="journal article" date="2014" name="BMC Genomics">
        <title>A genomic perspective to assessing quality of mass-reared SIT flies used in Mediterranean fruit fly (Ceratitis capitata) eradication in California.</title>
        <authorList>
            <person name="Calla B."/>
            <person name="Hall B."/>
            <person name="Hou S."/>
            <person name="Geib S.M."/>
        </authorList>
    </citation>
    <scope>NUCLEOTIDE SEQUENCE</scope>
</reference>
<feature type="region of interest" description="Disordered" evidence="6">
    <location>
        <begin position="1"/>
        <end position="24"/>
    </location>
</feature>
<protein>
    <submittedName>
        <fullName evidence="9">Circadian locomoter output cycles protein kaput</fullName>
    </submittedName>
</protein>
<reference evidence="9" key="1">
    <citation type="submission" date="2013-07" db="EMBL/GenBank/DDBJ databases">
        <authorList>
            <person name="Geib S."/>
        </authorList>
    </citation>
    <scope>NUCLEOTIDE SEQUENCE</scope>
</reference>
<dbReference type="GO" id="GO:0005634">
    <property type="term" value="C:nucleus"/>
    <property type="evidence" value="ECO:0007669"/>
    <property type="project" value="InterPro"/>
</dbReference>
<dbReference type="GO" id="GO:0003700">
    <property type="term" value="F:DNA-binding transcription factor activity"/>
    <property type="evidence" value="ECO:0007669"/>
    <property type="project" value="InterPro"/>
</dbReference>
<keyword evidence="3" id="KW-0238">DNA-binding</keyword>
<dbReference type="SUPFAM" id="SSF47459">
    <property type="entry name" value="HLH, helix-loop-helix DNA-binding domain"/>
    <property type="match status" value="1"/>
</dbReference>
<dbReference type="InterPro" id="IPR050933">
    <property type="entry name" value="Circadian_TF"/>
</dbReference>
<proteinExistence type="evidence at transcript level"/>
<dbReference type="Gene3D" id="3.30.450.20">
    <property type="entry name" value="PAS domain"/>
    <property type="match status" value="2"/>
</dbReference>
<evidence type="ECO:0000256" key="2">
    <source>
        <dbReference type="ARBA" id="ARBA00023015"/>
    </source>
</evidence>
<dbReference type="Gene3D" id="4.10.280.10">
    <property type="entry name" value="Helix-loop-helix DNA-binding domain"/>
    <property type="match status" value="1"/>
</dbReference>